<feature type="non-terminal residue" evidence="2">
    <location>
        <position position="1"/>
    </location>
</feature>
<evidence type="ECO:0008006" key="4">
    <source>
        <dbReference type="Google" id="ProtNLM"/>
    </source>
</evidence>
<keyword evidence="3" id="KW-1185">Reference proteome</keyword>
<keyword evidence="1" id="KW-1133">Transmembrane helix</keyword>
<sequence length="70" mass="8230">QWTRNFTFGMFYAFSFELHQQLAGHGLYLPLLDAVVHWGQYAVLALLLIEITLFLRARLYRYRPAARRAG</sequence>
<keyword evidence="1" id="KW-0472">Membrane</keyword>
<dbReference type="EMBL" id="NOIF01000556">
    <property type="protein sequence ID" value="OZS41212.1"/>
    <property type="molecule type" value="Genomic_DNA"/>
</dbReference>
<proteinExistence type="predicted"/>
<evidence type="ECO:0000256" key="1">
    <source>
        <dbReference type="SAM" id="Phobius"/>
    </source>
</evidence>
<gene>
    <name evidence="2" type="ORF">ASV53_25075</name>
</gene>
<name>A0ABX4FQA7_9GAMM</name>
<accession>A0ABX4FQA7</accession>
<comment type="caution">
    <text evidence="2">The sequence shown here is derived from an EMBL/GenBank/DDBJ whole genome shotgun (WGS) entry which is preliminary data.</text>
</comment>
<organism evidence="2 3">
    <name type="scientific">Photobacterium sanguinicancri</name>
    <dbReference type="NCBI Taxonomy" id="875932"/>
    <lineage>
        <taxon>Bacteria</taxon>
        <taxon>Pseudomonadati</taxon>
        <taxon>Pseudomonadota</taxon>
        <taxon>Gammaproteobacteria</taxon>
        <taxon>Vibrionales</taxon>
        <taxon>Vibrionaceae</taxon>
        <taxon>Photobacterium</taxon>
    </lineage>
</organism>
<feature type="transmembrane region" description="Helical" evidence="1">
    <location>
        <begin position="38"/>
        <end position="57"/>
    </location>
</feature>
<protein>
    <recommendedName>
        <fullName evidence="4">Acyltransferase</fullName>
    </recommendedName>
</protein>
<dbReference type="Proteomes" id="UP000215999">
    <property type="component" value="Unassembled WGS sequence"/>
</dbReference>
<evidence type="ECO:0000313" key="2">
    <source>
        <dbReference type="EMBL" id="OZS41212.1"/>
    </source>
</evidence>
<evidence type="ECO:0000313" key="3">
    <source>
        <dbReference type="Proteomes" id="UP000215999"/>
    </source>
</evidence>
<reference evidence="2 3" key="1">
    <citation type="journal article" date="2016" name="Antonie Van Leeuwenhoek">
        <title>Photobacterium sanguinicancri sp. nov. isolated from marine animals.</title>
        <authorList>
            <person name="Gomez-Gil B."/>
            <person name="Roque A."/>
            <person name="Rotllant G."/>
            <person name="Romalde J.L."/>
            <person name="Doce A."/>
            <person name="Eggermont M."/>
            <person name="Defoirdt T."/>
        </authorList>
    </citation>
    <scope>NUCLEOTIDE SEQUENCE [LARGE SCALE GENOMIC DNA]</scope>
    <source>
        <strain evidence="2 3">CAIM 1827</strain>
    </source>
</reference>
<keyword evidence="1" id="KW-0812">Transmembrane</keyword>
<dbReference type="RefSeq" id="WP_189337988.1">
    <property type="nucleotide sequence ID" value="NZ_NOIF01000556.1"/>
</dbReference>